<gene>
    <name evidence="2" type="ORF">AVDCRST_MAG35-293</name>
</gene>
<proteinExistence type="predicted"/>
<feature type="non-terminal residue" evidence="2">
    <location>
        <position position="124"/>
    </location>
</feature>
<feature type="region of interest" description="Disordered" evidence="1">
    <location>
        <begin position="1"/>
        <end position="30"/>
    </location>
</feature>
<name>A0A6J4NPC7_9ACTN</name>
<reference evidence="2" key="1">
    <citation type="submission" date="2020-02" db="EMBL/GenBank/DDBJ databases">
        <authorList>
            <person name="Meier V. D."/>
        </authorList>
    </citation>
    <scope>NUCLEOTIDE SEQUENCE</scope>
    <source>
        <strain evidence="2">AVDCRST_MAG35</strain>
    </source>
</reference>
<dbReference type="AlphaFoldDB" id="A0A6J4NPC7"/>
<evidence type="ECO:0000313" key="2">
    <source>
        <dbReference type="EMBL" id="CAA9388846.1"/>
    </source>
</evidence>
<protein>
    <submittedName>
        <fullName evidence="2">Fic domain protein, Mvan_2529 type</fullName>
    </submittedName>
</protein>
<sequence length="124" mass="13610">MAEWRDALWESRGGAPSRADRRSGRYRTYAPDPLTGRSLRLEPDVSELARLAEDEVRRLGERPGSRGVEALSRFLLRSEAIASSRIEGLRVSPQQVGLAEQAEEEGLPRQGAGETARLVAANIA</sequence>
<dbReference type="EMBL" id="CADCUY010000055">
    <property type="protein sequence ID" value="CAA9388846.1"/>
    <property type="molecule type" value="Genomic_DNA"/>
</dbReference>
<evidence type="ECO:0000256" key="1">
    <source>
        <dbReference type="SAM" id="MobiDB-lite"/>
    </source>
</evidence>
<organism evidence="2">
    <name type="scientific">uncultured Quadrisphaera sp</name>
    <dbReference type="NCBI Taxonomy" id="904978"/>
    <lineage>
        <taxon>Bacteria</taxon>
        <taxon>Bacillati</taxon>
        <taxon>Actinomycetota</taxon>
        <taxon>Actinomycetes</taxon>
        <taxon>Kineosporiales</taxon>
        <taxon>Kineosporiaceae</taxon>
        <taxon>Quadrisphaera</taxon>
        <taxon>environmental samples</taxon>
    </lineage>
</organism>
<accession>A0A6J4NPC7</accession>